<evidence type="ECO:0000313" key="2">
    <source>
        <dbReference type="EMBL" id="EPD32898.1"/>
    </source>
</evidence>
<keyword evidence="3" id="KW-1185">Reference proteome</keyword>
<protein>
    <submittedName>
        <fullName evidence="2">Uncharacterized protein</fullName>
    </submittedName>
</protein>
<proteinExistence type="predicted"/>
<keyword evidence="1" id="KW-1133">Transmembrane helix</keyword>
<reference evidence="2 3" key="1">
    <citation type="submission" date="2013-04" db="EMBL/GenBank/DDBJ databases">
        <title>The Genome Sequence of Propionimicrobium lymphophilum ACS-093-V-SCH5.</title>
        <authorList>
            <consortium name="The Broad Institute Genomics Platform"/>
            <person name="Earl A."/>
            <person name="Ward D."/>
            <person name="Feldgarden M."/>
            <person name="Gevers D."/>
            <person name="Saerens B."/>
            <person name="Vaneechoutte M."/>
            <person name="Walker B."/>
            <person name="Young S."/>
            <person name="Zeng Q."/>
            <person name="Gargeya S."/>
            <person name="Fitzgerald M."/>
            <person name="Haas B."/>
            <person name="Abouelleil A."/>
            <person name="Allen A.W."/>
            <person name="Alvarado L."/>
            <person name="Arachchi H.M."/>
            <person name="Berlin A.M."/>
            <person name="Chapman S.B."/>
            <person name="Gainer-Dewar J."/>
            <person name="Goldberg J."/>
            <person name="Griggs A."/>
            <person name="Gujja S."/>
            <person name="Hansen M."/>
            <person name="Howarth C."/>
            <person name="Imamovic A."/>
            <person name="Ireland A."/>
            <person name="Larimer J."/>
            <person name="McCowan C."/>
            <person name="Murphy C."/>
            <person name="Pearson M."/>
            <person name="Poon T.W."/>
            <person name="Priest M."/>
            <person name="Roberts A."/>
            <person name="Saif S."/>
            <person name="Shea T."/>
            <person name="Sisk P."/>
            <person name="Sykes S."/>
            <person name="Wortman J."/>
            <person name="Nusbaum C."/>
            <person name="Birren B."/>
        </authorList>
    </citation>
    <scope>NUCLEOTIDE SEQUENCE [LARGE SCALE GENOMIC DNA]</scope>
    <source>
        <strain evidence="2 3">ACS-093-V-SCH5</strain>
    </source>
</reference>
<dbReference type="HOGENOM" id="CLU_2651521_0_0_11"/>
<dbReference type="AlphaFoldDB" id="S2VZD4"/>
<accession>S2VZD4</accession>
<feature type="transmembrane region" description="Helical" evidence="1">
    <location>
        <begin position="29"/>
        <end position="52"/>
    </location>
</feature>
<evidence type="ECO:0000256" key="1">
    <source>
        <dbReference type="SAM" id="Phobius"/>
    </source>
</evidence>
<dbReference type="STRING" id="883161.HMPREF9306_01206"/>
<dbReference type="EMBL" id="AGZR01000006">
    <property type="protein sequence ID" value="EPD32898.1"/>
    <property type="molecule type" value="Genomic_DNA"/>
</dbReference>
<dbReference type="Proteomes" id="UP000014417">
    <property type="component" value="Unassembled WGS sequence"/>
</dbReference>
<keyword evidence="1" id="KW-0472">Membrane</keyword>
<sequence>MLVCFCSVLVLVWVLVLMAGWWCCLLSVALMVCGLGLGCLMPVLLVMLILVWRMLLGVVRRRLMVLCRLRWVRLVG</sequence>
<comment type="caution">
    <text evidence="2">The sequence shown here is derived from an EMBL/GenBank/DDBJ whole genome shotgun (WGS) entry which is preliminary data.</text>
</comment>
<name>S2VZD4_9ACTN</name>
<keyword evidence="1" id="KW-0812">Transmembrane</keyword>
<evidence type="ECO:0000313" key="3">
    <source>
        <dbReference type="Proteomes" id="UP000014417"/>
    </source>
</evidence>
<organism evidence="2 3">
    <name type="scientific">Propionimicrobium lymphophilum ACS-093-V-SCH5</name>
    <dbReference type="NCBI Taxonomy" id="883161"/>
    <lineage>
        <taxon>Bacteria</taxon>
        <taxon>Bacillati</taxon>
        <taxon>Actinomycetota</taxon>
        <taxon>Actinomycetes</taxon>
        <taxon>Propionibacteriales</taxon>
        <taxon>Propionibacteriaceae</taxon>
        <taxon>Propionimicrobium</taxon>
    </lineage>
</organism>
<gene>
    <name evidence="2" type="ORF">HMPREF9306_01206</name>
</gene>